<evidence type="ECO:0000313" key="4">
    <source>
        <dbReference type="EMBL" id="GAH67381.1"/>
    </source>
</evidence>
<evidence type="ECO:0008006" key="5">
    <source>
        <dbReference type="Google" id="ProtNLM"/>
    </source>
</evidence>
<dbReference type="InterPro" id="IPR050860">
    <property type="entry name" value="FeoB_GTPase"/>
</dbReference>
<comment type="caution">
    <text evidence="4">The sequence shown here is derived from an EMBL/GenBank/DDBJ whole genome shotgun (WGS) entry which is preliminary data.</text>
</comment>
<feature type="transmembrane region" description="Helical" evidence="1">
    <location>
        <begin position="7"/>
        <end position="37"/>
    </location>
</feature>
<evidence type="ECO:0000259" key="2">
    <source>
        <dbReference type="Pfam" id="PF07664"/>
    </source>
</evidence>
<dbReference type="InterPro" id="IPR011640">
    <property type="entry name" value="Fe2_transport_prot_B_C"/>
</dbReference>
<gene>
    <name evidence="4" type="ORF">S03H2_41102</name>
</gene>
<evidence type="ECO:0000259" key="3">
    <source>
        <dbReference type="Pfam" id="PF07670"/>
    </source>
</evidence>
<dbReference type="AlphaFoldDB" id="X1HB00"/>
<feature type="non-terminal residue" evidence="4">
    <location>
        <position position="1"/>
    </location>
</feature>
<feature type="transmembrane region" description="Helical" evidence="1">
    <location>
        <begin position="180"/>
        <end position="203"/>
    </location>
</feature>
<dbReference type="PANTHER" id="PTHR43185">
    <property type="entry name" value="FERROUS IRON TRANSPORT PROTEIN B"/>
    <property type="match status" value="1"/>
</dbReference>
<organism evidence="4">
    <name type="scientific">marine sediment metagenome</name>
    <dbReference type="NCBI Taxonomy" id="412755"/>
    <lineage>
        <taxon>unclassified sequences</taxon>
        <taxon>metagenomes</taxon>
        <taxon>ecological metagenomes</taxon>
    </lineage>
</organism>
<reference evidence="4" key="1">
    <citation type="journal article" date="2014" name="Front. Microbiol.">
        <title>High frequency of phylogenetically diverse reductive dehalogenase-homologous genes in deep subseafloor sedimentary metagenomes.</title>
        <authorList>
            <person name="Kawai M."/>
            <person name="Futagami T."/>
            <person name="Toyoda A."/>
            <person name="Takaki Y."/>
            <person name="Nishi S."/>
            <person name="Hori S."/>
            <person name="Arai W."/>
            <person name="Tsubouchi T."/>
            <person name="Morono Y."/>
            <person name="Uchiyama I."/>
            <person name="Ito T."/>
            <person name="Fujiyama A."/>
            <person name="Inagaki F."/>
            <person name="Takami H."/>
        </authorList>
    </citation>
    <scope>NUCLEOTIDE SEQUENCE</scope>
    <source>
        <strain evidence="4">Expedition CK06-06</strain>
    </source>
</reference>
<keyword evidence="1" id="KW-0812">Transmembrane</keyword>
<dbReference type="GO" id="GO:0005886">
    <property type="term" value="C:plasma membrane"/>
    <property type="evidence" value="ECO:0007669"/>
    <property type="project" value="TreeGrafter"/>
</dbReference>
<dbReference type="Pfam" id="PF07670">
    <property type="entry name" value="Gate"/>
    <property type="match status" value="1"/>
</dbReference>
<dbReference type="GO" id="GO:0015093">
    <property type="term" value="F:ferrous iron transmembrane transporter activity"/>
    <property type="evidence" value="ECO:0007669"/>
    <property type="project" value="InterPro"/>
</dbReference>
<feature type="domain" description="Ferrous iron transport protein B C-terminal" evidence="2">
    <location>
        <begin position="23"/>
        <end position="71"/>
    </location>
</feature>
<keyword evidence="1" id="KW-0472">Membrane</keyword>
<feature type="transmembrane region" description="Helical" evidence="1">
    <location>
        <begin position="82"/>
        <end position="102"/>
    </location>
</feature>
<evidence type="ECO:0000256" key="1">
    <source>
        <dbReference type="SAM" id="Phobius"/>
    </source>
</evidence>
<feature type="domain" description="Nucleoside transporter/FeoB GTPase Gate" evidence="3">
    <location>
        <begin position="78"/>
        <end position="178"/>
    </location>
</feature>
<dbReference type="EMBL" id="BARU01025519">
    <property type="protein sequence ID" value="GAH67381.1"/>
    <property type="molecule type" value="Genomic_DNA"/>
</dbReference>
<dbReference type="InterPro" id="IPR011642">
    <property type="entry name" value="Gate_dom"/>
</dbReference>
<sequence length="211" mass="23228">CSAQMGVILAMLGGISLGAAGIWLAVIVGTIFLVGYLSAKVLPGQTSDFLLEMPPLRKPLLRNILIKTLARLEWYLREAVPLFFLGTFVLFVMDRLAVLVWIENATGPIIQTFLGLPREATVAFIMGFLRRDYGAAGLFLLAREGQLDTIQTLVSLVVITLFMPCIANFFMIIKEQGWRVALGMAIFILPFAILIGGAVNWSLRLLNVVFP</sequence>
<name>X1HB00_9ZZZZ</name>
<proteinExistence type="predicted"/>
<keyword evidence="1" id="KW-1133">Transmembrane helix</keyword>
<dbReference type="PANTHER" id="PTHR43185:SF1">
    <property type="entry name" value="FE(2+) TRANSPORTER FEOB"/>
    <property type="match status" value="1"/>
</dbReference>
<feature type="transmembrane region" description="Helical" evidence="1">
    <location>
        <begin position="149"/>
        <end position="173"/>
    </location>
</feature>
<accession>X1HB00</accession>
<protein>
    <recommendedName>
        <fullName evidence="5">Nucleoside transporter/FeoB GTPase Gate domain-containing protein</fullName>
    </recommendedName>
</protein>
<dbReference type="Pfam" id="PF07664">
    <property type="entry name" value="FeoB_C"/>
    <property type="match status" value="1"/>
</dbReference>